<feature type="transmembrane region" description="Helical" evidence="8">
    <location>
        <begin position="873"/>
        <end position="891"/>
    </location>
</feature>
<dbReference type="PRINTS" id="PR00119">
    <property type="entry name" value="CATATPASE"/>
</dbReference>
<keyword evidence="12" id="KW-1185">Reference proteome</keyword>
<dbReference type="Proteomes" id="UP000198406">
    <property type="component" value="Unassembled WGS sequence"/>
</dbReference>
<keyword evidence="11" id="KW-0378">Hydrolase</keyword>
<dbReference type="SUPFAM" id="SSF81660">
    <property type="entry name" value="Metal cation-transporting ATPase, ATP-binding domain N"/>
    <property type="match status" value="1"/>
</dbReference>
<proteinExistence type="predicted"/>
<sequence>MKGDVSSEGDNETTRGLRGRLFSKIQPILEGVMSQFKEPLILMLLGSAGISVILGNVADAVSISIALMIVSLVAAIQEYRSDVALEKLAHLVPHECTVVRDGKVMDDFLAVDLVIGDLVILSTGDRVPADCRIVDSVELMVDESSLTGENHPVGKTGEGLRLPPNPLLTQQENVAFAGTMVISGRARAIVLAVGCSTEFGKISMELGQVASRKSPLQVKIDELGQRLAFFSSLAIVVIGLWGWRKGRPLLETLTVAVSLAVAAIPEGLPICVTVTLALGVLRMARYKAIVKKLPVVESLGCITSVASDKTGTLTQNEMTVRSMFTLAWPQTNFTYTGVGYGVHSGKLTWLSPSGEQRVASYKAQQVDFAEFKALHALLNTACLCNNATLVECIDAEAEGHTGGTLSGQPTELALLVAAAKTGVPDPRPQYHRLQEVPFTSDRKCMEVRARPVNGMHVCETFTDACSVQTPPKRGSRLSADGSLYFVKGMPEKVLGECVSFVLPNGASDNLAEDDRALVLSQSRRMAASGLRVLAFAFGRTLGHLTFAGLMGMEDPPREGVSESIRKLRAGGVKVMMVTGDSKETAIAIAKRCGIIGDIDPEFLVDGLSDLLLSSNDVENGVTESLSGAELDAIPPENLPFSILNVRVFYRVVPRHKLAIVRALQRSGEIVAMTGDGVNDALSLKASDVGIAMGKGTDVAKEAADVVLADDNFSTITTAIREGKGIFFNIRCFLAFQLSTSFAALSLAGMATALGLPPPLNAMQILWINVVMDGPPAQSLGVEPVSDAILEAKPRRSNDPIVTRALLLRAITSSVLILFLTLKVFSHELEDGNVSKRDTTMTFMTFVNCDLFNAYVCRSANKCFYEISVSGNMAFIWAVGLSMVGQFLIVFAPPFQQVFQTEAISIEDIIYIAMLSSTVLWLDTARKLFFPKIFIDDCGTSLVATKVGTGLAAKTKNWLFGRGSFFSKADKGAVRTNRGAKSSSVLAL</sequence>
<dbReference type="Pfam" id="PF08282">
    <property type="entry name" value="Hydrolase_3"/>
    <property type="match status" value="1"/>
</dbReference>
<feature type="domain" description="P-type ATPase A" evidence="9">
    <location>
        <begin position="91"/>
        <end position="203"/>
    </location>
</feature>
<dbReference type="PROSITE" id="PS00154">
    <property type="entry name" value="ATPASE_E1_E2"/>
    <property type="match status" value="1"/>
</dbReference>
<evidence type="ECO:0000256" key="1">
    <source>
        <dbReference type="ARBA" id="ARBA00004141"/>
    </source>
</evidence>
<dbReference type="SUPFAM" id="SSF81665">
    <property type="entry name" value="Calcium ATPase, transmembrane domain M"/>
    <property type="match status" value="1"/>
</dbReference>
<dbReference type="GO" id="GO:0005524">
    <property type="term" value="F:ATP binding"/>
    <property type="evidence" value="ECO:0007669"/>
    <property type="project" value="UniProtKB-KW"/>
</dbReference>
<feature type="transmembrane region" description="Helical" evidence="8">
    <location>
        <begin position="40"/>
        <end position="73"/>
    </location>
</feature>
<dbReference type="EC" id="3.6.3.8" evidence="11"/>
<reference evidence="11 12" key="1">
    <citation type="journal article" date="2015" name="Plant Cell">
        <title>Oil accumulation by the oleaginous diatom Fistulifera solaris as revealed by the genome and transcriptome.</title>
        <authorList>
            <person name="Tanaka T."/>
            <person name="Maeda Y."/>
            <person name="Veluchamy A."/>
            <person name="Tanaka M."/>
            <person name="Abida H."/>
            <person name="Marechal E."/>
            <person name="Bowler C."/>
            <person name="Muto M."/>
            <person name="Sunaga Y."/>
            <person name="Tanaka M."/>
            <person name="Yoshino T."/>
            <person name="Taniguchi T."/>
            <person name="Fukuda Y."/>
            <person name="Nemoto M."/>
            <person name="Matsumoto M."/>
            <person name="Wong P.S."/>
            <person name="Aburatani S."/>
            <person name="Fujibuchi W."/>
        </authorList>
    </citation>
    <scope>NUCLEOTIDE SEQUENCE [LARGE SCALE GENOMIC DNA]</scope>
    <source>
        <strain evidence="11 12">JPCC DA0580</strain>
    </source>
</reference>
<dbReference type="AlphaFoldDB" id="A0A1Z5JNY5"/>
<keyword evidence="5" id="KW-1278">Translocase</keyword>
<evidence type="ECO:0000256" key="3">
    <source>
        <dbReference type="ARBA" id="ARBA00022741"/>
    </source>
</evidence>
<dbReference type="EMBL" id="BDSP01000096">
    <property type="protein sequence ID" value="GAX15753.1"/>
    <property type="molecule type" value="Genomic_DNA"/>
</dbReference>
<dbReference type="SFLD" id="SFLDG00002">
    <property type="entry name" value="C1.7:_P-type_atpase_like"/>
    <property type="match status" value="1"/>
</dbReference>
<evidence type="ECO:0000256" key="4">
    <source>
        <dbReference type="ARBA" id="ARBA00022840"/>
    </source>
</evidence>
<dbReference type="Gene3D" id="3.40.1110.10">
    <property type="entry name" value="Calcium-transporting ATPase, cytoplasmic domain N"/>
    <property type="match status" value="1"/>
</dbReference>
<dbReference type="InterPro" id="IPR036412">
    <property type="entry name" value="HAD-like_sf"/>
</dbReference>
<feature type="transmembrane region" description="Helical" evidence="8">
    <location>
        <begin position="732"/>
        <end position="755"/>
    </location>
</feature>
<keyword evidence="4" id="KW-0067">ATP-binding</keyword>
<dbReference type="SUPFAM" id="SSF81653">
    <property type="entry name" value="Calcium ATPase, transduction domain A"/>
    <property type="match status" value="1"/>
</dbReference>
<evidence type="ECO:0000256" key="8">
    <source>
        <dbReference type="SAM" id="Phobius"/>
    </source>
</evidence>
<dbReference type="SFLD" id="SFLDS00003">
    <property type="entry name" value="Haloacid_Dehalogenase"/>
    <property type="match status" value="1"/>
</dbReference>
<keyword evidence="3" id="KW-0547">Nucleotide-binding</keyword>
<evidence type="ECO:0000259" key="10">
    <source>
        <dbReference type="Pfam" id="PF00689"/>
    </source>
</evidence>
<accession>A0A1Z5JNY5</accession>
<dbReference type="NCBIfam" id="TIGR01494">
    <property type="entry name" value="ATPase_P-type"/>
    <property type="match status" value="3"/>
</dbReference>
<evidence type="ECO:0000256" key="5">
    <source>
        <dbReference type="ARBA" id="ARBA00022967"/>
    </source>
</evidence>
<feature type="transmembrane region" description="Helical" evidence="8">
    <location>
        <begin position="223"/>
        <end position="243"/>
    </location>
</feature>
<evidence type="ECO:0000313" key="11">
    <source>
        <dbReference type="EMBL" id="GAX15753.1"/>
    </source>
</evidence>
<evidence type="ECO:0000313" key="12">
    <source>
        <dbReference type="Proteomes" id="UP000198406"/>
    </source>
</evidence>
<dbReference type="Gene3D" id="3.40.50.1000">
    <property type="entry name" value="HAD superfamily/HAD-like"/>
    <property type="match status" value="1"/>
</dbReference>
<dbReference type="Pfam" id="PF13246">
    <property type="entry name" value="Cation_ATPase"/>
    <property type="match status" value="1"/>
</dbReference>
<dbReference type="GO" id="GO:0016887">
    <property type="term" value="F:ATP hydrolysis activity"/>
    <property type="evidence" value="ECO:0007669"/>
    <property type="project" value="InterPro"/>
</dbReference>
<dbReference type="InterPro" id="IPR018303">
    <property type="entry name" value="ATPase_P-typ_P_site"/>
</dbReference>
<gene>
    <name evidence="11" type="ORF">FisN_3Lh191</name>
</gene>
<dbReference type="Gene3D" id="1.20.1110.10">
    <property type="entry name" value="Calcium-transporting ATPase, transmembrane domain"/>
    <property type="match status" value="1"/>
</dbReference>
<dbReference type="InterPro" id="IPR059000">
    <property type="entry name" value="ATPase_P-type_domA"/>
</dbReference>
<keyword evidence="6 8" id="KW-1133">Transmembrane helix</keyword>
<evidence type="ECO:0000256" key="6">
    <source>
        <dbReference type="ARBA" id="ARBA00022989"/>
    </source>
</evidence>
<dbReference type="InterPro" id="IPR023299">
    <property type="entry name" value="ATPase_P-typ_cyto_dom_N"/>
</dbReference>
<keyword evidence="7 8" id="KW-0472">Membrane</keyword>
<dbReference type="InterPro" id="IPR023298">
    <property type="entry name" value="ATPase_P-typ_TM_dom_sf"/>
</dbReference>
<dbReference type="SUPFAM" id="SSF56784">
    <property type="entry name" value="HAD-like"/>
    <property type="match status" value="1"/>
</dbReference>
<name>A0A1Z5JNY5_FISSO</name>
<dbReference type="OrthoDB" id="3352408at2759"/>
<evidence type="ECO:0000256" key="7">
    <source>
        <dbReference type="ARBA" id="ARBA00023136"/>
    </source>
</evidence>
<dbReference type="GO" id="GO:0016020">
    <property type="term" value="C:membrane"/>
    <property type="evidence" value="ECO:0007669"/>
    <property type="project" value="UniProtKB-SubCell"/>
</dbReference>
<feature type="domain" description="Cation-transporting P-type ATPase C-terminal" evidence="10">
    <location>
        <begin position="756"/>
        <end position="928"/>
    </location>
</feature>
<comment type="subcellular location">
    <subcellularLocation>
        <location evidence="1">Membrane</location>
        <topology evidence="1">Multi-pass membrane protein</topology>
    </subcellularLocation>
</comment>
<feature type="transmembrane region" description="Helical" evidence="8">
    <location>
        <begin position="805"/>
        <end position="825"/>
    </location>
</feature>
<feature type="transmembrane region" description="Helical" evidence="8">
    <location>
        <begin position="255"/>
        <end position="281"/>
    </location>
</feature>
<dbReference type="InterPro" id="IPR023214">
    <property type="entry name" value="HAD_sf"/>
</dbReference>
<keyword evidence="2 8" id="KW-0812">Transmembrane</keyword>
<dbReference type="InterPro" id="IPR006068">
    <property type="entry name" value="ATPase_P-typ_cation-transptr_C"/>
</dbReference>
<organism evidence="11 12">
    <name type="scientific">Fistulifera solaris</name>
    <name type="common">Oleaginous diatom</name>
    <dbReference type="NCBI Taxonomy" id="1519565"/>
    <lineage>
        <taxon>Eukaryota</taxon>
        <taxon>Sar</taxon>
        <taxon>Stramenopiles</taxon>
        <taxon>Ochrophyta</taxon>
        <taxon>Bacillariophyta</taxon>
        <taxon>Bacillariophyceae</taxon>
        <taxon>Bacillariophycidae</taxon>
        <taxon>Naviculales</taxon>
        <taxon>Naviculaceae</taxon>
        <taxon>Fistulifera</taxon>
    </lineage>
</organism>
<dbReference type="Pfam" id="PF00122">
    <property type="entry name" value="E1-E2_ATPase"/>
    <property type="match status" value="1"/>
</dbReference>
<dbReference type="Pfam" id="PF00689">
    <property type="entry name" value="Cation_ATPase_C"/>
    <property type="match status" value="1"/>
</dbReference>
<dbReference type="PRINTS" id="PR00121">
    <property type="entry name" value="NAKATPASE"/>
</dbReference>
<dbReference type="PANTHER" id="PTHR42861">
    <property type="entry name" value="CALCIUM-TRANSPORTING ATPASE"/>
    <property type="match status" value="1"/>
</dbReference>
<evidence type="ECO:0000259" key="9">
    <source>
        <dbReference type="Pfam" id="PF00122"/>
    </source>
</evidence>
<comment type="caution">
    <text evidence="11">The sequence shown here is derived from an EMBL/GenBank/DDBJ whole genome shotgun (WGS) entry which is preliminary data.</text>
</comment>
<dbReference type="InParanoid" id="A0A1Z5JNY5"/>
<protein>
    <submittedName>
        <fullName evidence="11">Ca2+-transporting ATPase</fullName>
        <ecNumber evidence="11">3.6.3.8</ecNumber>
    </submittedName>
</protein>
<dbReference type="SFLD" id="SFLDF00027">
    <property type="entry name" value="p-type_atpase"/>
    <property type="match status" value="1"/>
</dbReference>
<dbReference type="InterPro" id="IPR001757">
    <property type="entry name" value="P_typ_ATPase"/>
</dbReference>
<dbReference type="Gene3D" id="2.70.150.10">
    <property type="entry name" value="Calcium-transporting ATPase, cytoplasmic transduction domain A"/>
    <property type="match status" value="1"/>
</dbReference>
<dbReference type="InterPro" id="IPR008250">
    <property type="entry name" value="ATPase_P-typ_transduc_dom_A_sf"/>
</dbReference>
<dbReference type="InterPro" id="IPR044492">
    <property type="entry name" value="P_typ_ATPase_HD_dom"/>
</dbReference>
<evidence type="ECO:0000256" key="2">
    <source>
        <dbReference type="ARBA" id="ARBA00022692"/>
    </source>
</evidence>